<protein>
    <submittedName>
        <fullName evidence="6">Transcriptional regulator, RpiR family</fullName>
    </submittedName>
</protein>
<dbReference type="GO" id="GO:0003677">
    <property type="term" value="F:DNA binding"/>
    <property type="evidence" value="ECO:0007669"/>
    <property type="project" value="UniProtKB-KW"/>
</dbReference>
<organism evidence="6 7">
    <name type="scientific">Thalassococcus halodurans</name>
    <dbReference type="NCBI Taxonomy" id="373675"/>
    <lineage>
        <taxon>Bacteria</taxon>
        <taxon>Pseudomonadati</taxon>
        <taxon>Pseudomonadota</taxon>
        <taxon>Alphaproteobacteria</taxon>
        <taxon>Rhodobacterales</taxon>
        <taxon>Roseobacteraceae</taxon>
        <taxon>Thalassococcus</taxon>
    </lineage>
</organism>
<accession>A0A1H5T5T5</accession>
<dbReference type="RefSeq" id="WP_103908862.1">
    <property type="nucleotide sequence ID" value="NZ_FNUZ01000001.1"/>
</dbReference>
<reference evidence="6 7" key="1">
    <citation type="submission" date="2016-10" db="EMBL/GenBank/DDBJ databases">
        <authorList>
            <person name="de Groot N.N."/>
        </authorList>
    </citation>
    <scope>NUCLEOTIDE SEQUENCE [LARGE SCALE GENOMIC DNA]</scope>
    <source>
        <strain evidence="6 7">DSM 26915</strain>
    </source>
</reference>
<evidence type="ECO:0000256" key="3">
    <source>
        <dbReference type="ARBA" id="ARBA00023163"/>
    </source>
</evidence>
<keyword evidence="7" id="KW-1185">Reference proteome</keyword>
<dbReference type="InterPro" id="IPR009057">
    <property type="entry name" value="Homeodomain-like_sf"/>
</dbReference>
<dbReference type="Pfam" id="PF01380">
    <property type="entry name" value="SIS"/>
    <property type="match status" value="1"/>
</dbReference>
<dbReference type="Pfam" id="PF01418">
    <property type="entry name" value="HTH_6"/>
    <property type="match status" value="1"/>
</dbReference>
<dbReference type="InterPro" id="IPR036388">
    <property type="entry name" value="WH-like_DNA-bd_sf"/>
</dbReference>
<evidence type="ECO:0000259" key="5">
    <source>
        <dbReference type="PROSITE" id="PS51464"/>
    </source>
</evidence>
<dbReference type="EMBL" id="FNUZ01000001">
    <property type="protein sequence ID" value="SEF57528.1"/>
    <property type="molecule type" value="Genomic_DNA"/>
</dbReference>
<keyword evidence="2" id="KW-0238">DNA-binding</keyword>
<dbReference type="AlphaFoldDB" id="A0A1H5T5T5"/>
<evidence type="ECO:0000313" key="6">
    <source>
        <dbReference type="EMBL" id="SEF57528.1"/>
    </source>
</evidence>
<evidence type="ECO:0000256" key="2">
    <source>
        <dbReference type="ARBA" id="ARBA00023125"/>
    </source>
</evidence>
<proteinExistence type="predicted"/>
<dbReference type="InterPro" id="IPR000281">
    <property type="entry name" value="HTH_RpiR"/>
</dbReference>
<evidence type="ECO:0000259" key="4">
    <source>
        <dbReference type="PROSITE" id="PS51071"/>
    </source>
</evidence>
<dbReference type="InterPro" id="IPR001347">
    <property type="entry name" value="SIS_dom"/>
</dbReference>
<dbReference type="GO" id="GO:0097367">
    <property type="term" value="F:carbohydrate derivative binding"/>
    <property type="evidence" value="ECO:0007669"/>
    <property type="project" value="InterPro"/>
</dbReference>
<dbReference type="PROSITE" id="PS51464">
    <property type="entry name" value="SIS"/>
    <property type="match status" value="1"/>
</dbReference>
<evidence type="ECO:0000256" key="1">
    <source>
        <dbReference type="ARBA" id="ARBA00023015"/>
    </source>
</evidence>
<dbReference type="PROSITE" id="PS51071">
    <property type="entry name" value="HTH_RPIR"/>
    <property type="match status" value="1"/>
</dbReference>
<dbReference type="Gene3D" id="3.40.50.10490">
    <property type="entry name" value="Glucose-6-phosphate isomerase like protein, domain 1"/>
    <property type="match status" value="1"/>
</dbReference>
<gene>
    <name evidence="6" type="ORF">SAMN04488045_0481</name>
</gene>
<dbReference type="Gene3D" id="1.10.10.10">
    <property type="entry name" value="Winged helix-like DNA-binding domain superfamily/Winged helix DNA-binding domain"/>
    <property type="match status" value="1"/>
</dbReference>
<dbReference type="OrthoDB" id="9814005at2"/>
<dbReference type="Proteomes" id="UP000236752">
    <property type="component" value="Unassembled WGS sequence"/>
</dbReference>
<name>A0A1H5T5T5_9RHOB</name>
<dbReference type="CDD" id="cd05013">
    <property type="entry name" value="SIS_RpiR"/>
    <property type="match status" value="1"/>
</dbReference>
<keyword evidence="1" id="KW-0805">Transcription regulation</keyword>
<dbReference type="SUPFAM" id="SSF53697">
    <property type="entry name" value="SIS domain"/>
    <property type="match status" value="1"/>
</dbReference>
<sequence length="276" mass="30100">MSTKTETAQPPRSVSELLDRLDHIDDSLPKRLRQCAILLRRNINLVAVSTVAEMAALADVAPSAFMRFCQALGFSGYSEMQALFRSEYAQSRPDYDARLSELRAKGAPDATNLFADFAEAGHKSLINFTNSLNPDQIEAAITLLQNAQMAHLFGMRRAYSVTTYFHYMLNKMGVPAMLHSGVGMVAASASFRADDVLFAVTYAPFSSETLDVVTEAKARGTKIILLTDSADCPVAPEADVVLVAREVDVEAFRVPTVSMTLVTTLAVALGQRVQKE</sequence>
<dbReference type="InterPro" id="IPR046348">
    <property type="entry name" value="SIS_dom_sf"/>
</dbReference>
<feature type="domain" description="SIS" evidence="5">
    <location>
        <begin position="140"/>
        <end position="276"/>
    </location>
</feature>
<feature type="domain" description="HTH rpiR-type" evidence="4">
    <location>
        <begin position="15"/>
        <end position="91"/>
    </location>
</feature>
<dbReference type="SUPFAM" id="SSF46689">
    <property type="entry name" value="Homeodomain-like"/>
    <property type="match status" value="1"/>
</dbReference>
<evidence type="ECO:0000313" key="7">
    <source>
        <dbReference type="Proteomes" id="UP000236752"/>
    </source>
</evidence>
<dbReference type="PANTHER" id="PTHR30514:SF20">
    <property type="entry name" value="TRANSCRIPTIONAL REGULATOR"/>
    <property type="match status" value="1"/>
</dbReference>
<dbReference type="InterPro" id="IPR035472">
    <property type="entry name" value="RpiR-like_SIS"/>
</dbReference>
<keyword evidence="3" id="KW-0804">Transcription</keyword>
<dbReference type="GO" id="GO:0003700">
    <property type="term" value="F:DNA-binding transcription factor activity"/>
    <property type="evidence" value="ECO:0007669"/>
    <property type="project" value="InterPro"/>
</dbReference>
<dbReference type="InterPro" id="IPR047640">
    <property type="entry name" value="RpiR-like"/>
</dbReference>
<dbReference type="PANTHER" id="PTHR30514">
    <property type="entry name" value="GLUCOKINASE"/>
    <property type="match status" value="1"/>
</dbReference>
<dbReference type="GO" id="GO:1901135">
    <property type="term" value="P:carbohydrate derivative metabolic process"/>
    <property type="evidence" value="ECO:0007669"/>
    <property type="project" value="InterPro"/>
</dbReference>